<dbReference type="EMBL" id="BGPR01037106">
    <property type="protein sequence ID" value="GBO12629.1"/>
    <property type="molecule type" value="Genomic_DNA"/>
</dbReference>
<name>A0A4Y2UM38_ARAVE</name>
<dbReference type="EMBL" id="BGPR01037104">
    <property type="protein sequence ID" value="GBO12627.1"/>
    <property type="molecule type" value="Genomic_DNA"/>
</dbReference>
<accession>A0A4Y2UM38</accession>
<proteinExistence type="predicted"/>
<comment type="caution">
    <text evidence="2">The sequence shown here is derived from an EMBL/GenBank/DDBJ whole genome shotgun (WGS) entry which is preliminary data.</text>
</comment>
<evidence type="ECO:0000313" key="4">
    <source>
        <dbReference type="Proteomes" id="UP000499080"/>
    </source>
</evidence>
<keyword evidence="4" id="KW-1185">Reference proteome</keyword>
<evidence type="ECO:0000313" key="2">
    <source>
        <dbReference type="EMBL" id="GBO12627.1"/>
    </source>
</evidence>
<protein>
    <submittedName>
        <fullName evidence="2">Uncharacterized protein</fullName>
    </submittedName>
</protein>
<organism evidence="2 4">
    <name type="scientific">Araneus ventricosus</name>
    <name type="common">Orbweaver spider</name>
    <name type="synonym">Epeira ventricosa</name>
    <dbReference type="NCBI Taxonomy" id="182803"/>
    <lineage>
        <taxon>Eukaryota</taxon>
        <taxon>Metazoa</taxon>
        <taxon>Ecdysozoa</taxon>
        <taxon>Arthropoda</taxon>
        <taxon>Chelicerata</taxon>
        <taxon>Arachnida</taxon>
        <taxon>Araneae</taxon>
        <taxon>Araneomorphae</taxon>
        <taxon>Entelegynae</taxon>
        <taxon>Araneoidea</taxon>
        <taxon>Araneidae</taxon>
        <taxon>Araneus</taxon>
    </lineage>
</organism>
<gene>
    <name evidence="3" type="ORF">AVEN_168487_1</name>
    <name evidence="2" type="ORF">AVEN_48097_1</name>
</gene>
<sequence length="191" mass="21367">MTSSSETPPLIIPRDMTADKCGLLSVSRDYDDRQFPGRVSSTDIRSYSEAFLGQGRLHCTTAQKKRKKNFDLALGDAAPHNTPSCIRHWIKGSNLSLYLWRSRCLVVRSRLWGRRVTCSKPDSTEDPSCVGFVVRKIMRRGTKHPPVAVVRKFGEEVTAQVSSSSSDRGSKLRGQSQNSPRVDSKRDVNIT</sequence>
<evidence type="ECO:0000313" key="3">
    <source>
        <dbReference type="EMBL" id="GBO12629.1"/>
    </source>
</evidence>
<feature type="region of interest" description="Disordered" evidence="1">
    <location>
        <begin position="160"/>
        <end position="191"/>
    </location>
</feature>
<dbReference type="AlphaFoldDB" id="A0A4Y2UM38"/>
<feature type="compositionally biased region" description="Basic and acidic residues" evidence="1">
    <location>
        <begin position="182"/>
        <end position="191"/>
    </location>
</feature>
<evidence type="ECO:0000256" key="1">
    <source>
        <dbReference type="SAM" id="MobiDB-lite"/>
    </source>
</evidence>
<reference evidence="2 4" key="1">
    <citation type="journal article" date="2019" name="Sci. Rep.">
        <title>Orb-weaving spider Araneus ventricosus genome elucidates the spidroin gene catalogue.</title>
        <authorList>
            <person name="Kono N."/>
            <person name="Nakamura H."/>
            <person name="Ohtoshi R."/>
            <person name="Moran D.A.P."/>
            <person name="Shinohara A."/>
            <person name="Yoshida Y."/>
            <person name="Fujiwara M."/>
            <person name="Mori M."/>
            <person name="Tomita M."/>
            <person name="Arakawa K."/>
        </authorList>
    </citation>
    <scope>NUCLEOTIDE SEQUENCE [LARGE SCALE GENOMIC DNA]</scope>
</reference>
<dbReference type="Proteomes" id="UP000499080">
    <property type="component" value="Unassembled WGS sequence"/>
</dbReference>